<dbReference type="InterPro" id="IPR008139">
    <property type="entry name" value="SaposinB_dom"/>
</dbReference>
<dbReference type="OrthoDB" id="69496at2759"/>
<dbReference type="EMBL" id="PGOL01000917">
    <property type="protein sequence ID" value="PKI62921.1"/>
    <property type="molecule type" value="Genomic_DNA"/>
</dbReference>
<dbReference type="PRINTS" id="PR01797">
    <property type="entry name" value="SAPOSIN"/>
</dbReference>
<protein>
    <recommendedName>
        <fullName evidence="11">Pulmonary surfactant-associated protein B</fullName>
    </recommendedName>
    <alternativeName>
        <fullName evidence="12">Pulmonary surfactant-associated proteolipid SPL(Phe)</fullName>
    </alternativeName>
</protein>
<sequence length="220" mass="24812">MAVRLAFVLLFMLSITWNSDARQLSELHPKEEVSRNENICTLCEEFAAEALDYLNDNKTQTEIIEQLHESCSRMPTFKQQCITLVDYYAPLFFLEVSSIQPGDFCQKVNLCEKMALLSAEVKEDSCQLCHHAVSEVLEKLKDPNTQMDILEALMNACNSMEKKYVKKCKRMVFEYGPLVLANAEQFLESKDLCTALHACKSDGISAQDSSSETIVGLSTS</sequence>
<keyword evidence="2" id="KW-0964">Secreted</keyword>
<keyword evidence="5" id="KW-0677">Repeat</keyword>
<evidence type="ECO:0000256" key="7">
    <source>
        <dbReference type="ARBA" id="ARBA00023145"/>
    </source>
</evidence>
<dbReference type="SUPFAM" id="SSF47862">
    <property type="entry name" value="Saposin"/>
    <property type="match status" value="2"/>
</dbReference>
<dbReference type="InterPro" id="IPR011001">
    <property type="entry name" value="Saposin-like"/>
</dbReference>
<keyword evidence="4" id="KW-0732">Signal</keyword>
<keyword evidence="14" id="KW-1185">Reference proteome</keyword>
<evidence type="ECO:0000256" key="11">
    <source>
        <dbReference type="ARBA" id="ARBA00041094"/>
    </source>
</evidence>
<comment type="caution">
    <text evidence="13">The sequence shown here is derived from an EMBL/GenBank/DDBJ whole genome shotgun (WGS) entry which is preliminary data.</text>
</comment>
<keyword evidence="8" id="KW-1015">Disulfide bond</keyword>
<dbReference type="GO" id="GO:0005764">
    <property type="term" value="C:lysosome"/>
    <property type="evidence" value="ECO:0007669"/>
    <property type="project" value="InterPro"/>
</dbReference>
<dbReference type="GO" id="GO:0004190">
    <property type="term" value="F:aspartic-type endopeptidase activity"/>
    <property type="evidence" value="ECO:0007669"/>
    <property type="project" value="UniProtKB-KW"/>
</dbReference>
<dbReference type="GO" id="GO:0005576">
    <property type="term" value="C:extracellular region"/>
    <property type="evidence" value="ECO:0007669"/>
    <property type="project" value="UniProtKB-SubCell"/>
</dbReference>
<dbReference type="FunFam" id="1.10.225.10:FF:000008">
    <property type="entry name" value="Pulmonary surfactant-associated protein B"/>
    <property type="match status" value="2"/>
</dbReference>
<keyword evidence="6" id="KW-0064">Aspartyl protease</keyword>
<evidence type="ECO:0000256" key="8">
    <source>
        <dbReference type="ARBA" id="ARBA00023157"/>
    </source>
</evidence>
<dbReference type="GO" id="GO:0016020">
    <property type="term" value="C:membrane"/>
    <property type="evidence" value="ECO:0007669"/>
    <property type="project" value="GOC"/>
</dbReference>
<proteinExistence type="predicted"/>
<dbReference type="AlphaFoldDB" id="A0A2I0K2Z7"/>
<evidence type="ECO:0000256" key="2">
    <source>
        <dbReference type="ARBA" id="ARBA00022525"/>
    </source>
</evidence>
<evidence type="ECO:0000256" key="12">
    <source>
        <dbReference type="ARBA" id="ARBA00041785"/>
    </source>
</evidence>
<dbReference type="Gene3D" id="1.10.225.10">
    <property type="entry name" value="Saposin-like"/>
    <property type="match status" value="2"/>
</dbReference>
<dbReference type="InterPro" id="IPR008138">
    <property type="entry name" value="SapB_2"/>
</dbReference>
<evidence type="ECO:0000256" key="10">
    <source>
        <dbReference type="ARBA" id="ARBA00037221"/>
    </source>
</evidence>
<gene>
    <name evidence="13" type="ORF">CRG98_016680</name>
</gene>
<evidence type="ECO:0000256" key="3">
    <source>
        <dbReference type="ARBA" id="ARBA00022670"/>
    </source>
</evidence>
<evidence type="ECO:0000256" key="5">
    <source>
        <dbReference type="ARBA" id="ARBA00022737"/>
    </source>
</evidence>
<keyword evidence="7" id="KW-0865">Zymogen</keyword>
<dbReference type="Pfam" id="PF05184">
    <property type="entry name" value="SapB_1"/>
    <property type="match status" value="2"/>
</dbReference>
<organism evidence="13 14">
    <name type="scientific">Punica granatum</name>
    <name type="common">Pomegranate</name>
    <dbReference type="NCBI Taxonomy" id="22663"/>
    <lineage>
        <taxon>Eukaryota</taxon>
        <taxon>Viridiplantae</taxon>
        <taxon>Streptophyta</taxon>
        <taxon>Embryophyta</taxon>
        <taxon>Tracheophyta</taxon>
        <taxon>Spermatophyta</taxon>
        <taxon>Magnoliopsida</taxon>
        <taxon>eudicotyledons</taxon>
        <taxon>Gunneridae</taxon>
        <taxon>Pentapetalae</taxon>
        <taxon>rosids</taxon>
        <taxon>malvids</taxon>
        <taxon>Myrtales</taxon>
        <taxon>Lythraceae</taxon>
        <taxon>Punica</taxon>
    </lineage>
</organism>
<dbReference type="Proteomes" id="UP000233551">
    <property type="component" value="Unassembled WGS sequence"/>
</dbReference>
<reference evidence="13 14" key="1">
    <citation type="submission" date="2017-11" db="EMBL/GenBank/DDBJ databases">
        <title>De-novo sequencing of pomegranate (Punica granatum L.) genome.</title>
        <authorList>
            <person name="Akparov Z."/>
            <person name="Amiraslanov A."/>
            <person name="Hajiyeva S."/>
            <person name="Abbasov M."/>
            <person name="Kaur K."/>
            <person name="Hamwieh A."/>
            <person name="Solovyev V."/>
            <person name="Salamov A."/>
            <person name="Braich B."/>
            <person name="Kosarev P."/>
            <person name="Mahmoud A."/>
            <person name="Hajiyev E."/>
            <person name="Babayeva S."/>
            <person name="Izzatullayeva V."/>
            <person name="Mammadov A."/>
            <person name="Mammadov A."/>
            <person name="Sharifova S."/>
            <person name="Ojaghi J."/>
            <person name="Eynullazada K."/>
            <person name="Bayramov B."/>
            <person name="Abdulazimova A."/>
            <person name="Shahmuradov I."/>
        </authorList>
    </citation>
    <scope>NUCLEOTIDE SEQUENCE [LARGE SCALE GENOMIC DNA]</scope>
    <source>
        <strain evidence="14">cv. AG2017</strain>
        <tissue evidence="13">Leaf</tissue>
    </source>
</reference>
<dbReference type="GO" id="GO:0006508">
    <property type="term" value="P:proteolysis"/>
    <property type="evidence" value="ECO:0007669"/>
    <property type="project" value="UniProtKB-KW"/>
</dbReference>
<accession>A0A2I0K2Z7</accession>
<dbReference type="InterPro" id="IPR007856">
    <property type="entry name" value="SapB_1"/>
</dbReference>
<name>A0A2I0K2Z7_PUNGR</name>
<evidence type="ECO:0000256" key="4">
    <source>
        <dbReference type="ARBA" id="ARBA00022729"/>
    </source>
</evidence>
<dbReference type="InterPro" id="IPR008373">
    <property type="entry name" value="Saposin"/>
</dbReference>
<evidence type="ECO:0000313" key="13">
    <source>
        <dbReference type="EMBL" id="PKI62921.1"/>
    </source>
</evidence>
<dbReference type="Pfam" id="PF03489">
    <property type="entry name" value="SapB_2"/>
    <property type="match status" value="2"/>
</dbReference>
<comment type="function">
    <text evidence="10">Pulmonary surfactant-associated proteins promote alveolar stability by lowering the surface tension at the air-liquid interface in the peripheral air spaces. SP-B increases the collapse pressure of palmitic acid to nearly 70 millinewtons per meter.</text>
</comment>
<keyword evidence="9" id="KW-0325">Glycoprotein</keyword>
<evidence type="ECO:0000256" key="6">
    <source>
        <dbReference type="ARBA" id="ARBA00022750"/>
    </source>
</evidence>
<evidence type="ECO:0000256" key="9">
    <source>
        <dbReference type="ARBA" id="ARBA00023180"/>
    </source>
</evidence>
<comment type="subcellular location">
    <subcellularLocation>
        <location evidence="1">Secreted</location>
        <location evidence="1">Extracellular space</location>
    </subcellularLocation>
</comment>
<dbReference type="STRING" id="22663.A0A2I0K2Z7"/>
<evidence type="ECO:0000256" key="1">
    <source>
        <dbReference type="ARBA" id="ARBA00004239"/>
    </source>
</evidence>
<dbReference type="PANTHER" id="PTHR11480:SF3">
    <property type="entry name" value="BCDNA.GH08312"/>
    <property type="match status" value="1"/>
</dbReference>
<dbReference type="GeneID" id="116209230"/>
<dbReference type="InterPro" id="IPR051428">
    <property type="entry name" value="Sphingo_Act-Surfact_Prot"/>
</dbReference>
<dbReference type="SMART" id="SM00741">
    <property type="entry name" value="SapB"/>
    <property type="match status" value="2"/>
</dbReference>
<dbReference type="GO" id="GO:0006665">
    <property type="term" value="P:sphingolipid metabolic process"/>
    <property type="evidence" value="ECO:0007669"/>
    <property type="project" value="InterPro"/>
</dbReference>
<dbReference type="PROSITE" id="PS50015">
    <property type="entry name" value="SAP_B"/>
    <property type="match status" value="2"/>
</dbReference>
<keyword evidence="3" id="KW-0645">Protease</keyword>
<evidence type="ECO:0000313" key="14">
    <source>
        <dbReference type="Proteomes" id="UP000233551"/>
    </source>
</evidence>
<keyword evidence="6" id="KW-0378">Hydrolase</keyword>
<dbReference type="PANTHER" id="PTHR11480">
    <property type="entry name" value="SAPOSIN-RELATED"/>
    <property type="match status" value="1"/>
</dbReference>